<dbReference type="HAMAP" id="MF_00081">
    <property type="entry name" value="HrcA"/>
    <property type="match status" value="1"/>
</dbReference>
<dbReference type="Gene3D" id="1.10.10.10">
    <property type="entry name" value="Winged helix-like DNA-binding domain superfamily/Winged helix DNA-binding domain"/>
    <property type="match status" value="1"/>
</dbReference>
<dbReference type="PANTHER" id="PTHR34824">
    <property type="entry name" value="HEAT-INDUCIBLE TRANSCRIPTION REPRESSOR HRCA"/>
    <property type="match status" value="1"/>
</dbReference>
<comment type="similarity">
    <text evidence="5">Belongs to the HrcA family.</text>
</comment>
<comment type="function">
    <text evidence="5">Negative regulator of class I heat shock genes (grpE-dnaK-dnaJ and groELS operons). Prevents heat-shock induction of these operons.</text>
</comment>
<keyword evidence="2 5" id="KW-0805">Transcription regulation</keyword>
<dbReference type="InterPro" id="IPR002571">
    <property type="entry name" value="HrcA"/>
</dbReference>
<evidence type="ECO:0000259" key="6">
    <source>
        <dbReference type="Pfam" id="PF01628"/>
    </source>
</evidence>
<sequence length="378" mass="42622">MVKPLRLNDRHQQILRATVQHYIATAEPVGSQTLAQEYQFAVSSATIRNALGQLEKAGLLYQPHVSAGRVPSDSGYRIYVDNLLTWSDRQSRTVKQKLENEISGDNWHFEALIQRMGQILASLSGYITLITFPQTETVHLRHLQLMLLPSHQILIILVTDSYHTHSLTLDLPATMEAKEEGELEQELAIFSNLLNAQLRGKNLSELSHLNWQELDQKFSIYADFLQGLQQQIKPLLQRRMAGPLVVHGVSKVIQQPEFSQLEQVQMLLSLLEQEQEQLFSLLFDPDDCWDSLGNLGQETSLLMGEMAPRSRPVVTLRIGAENPLESMHPCTLVSAIYRQKKVPVGSVSILGPTRMVYQQTIPLVEQAAECLSEALSKN</sequence>
<evidence type="ECO:0000256" key="3">
    <source>
        <dbReference type="ARBA" id="ARBA00023016"/>
    </source>
</evidence>
<dbReference type="InterPro" id="IPR036388">
    <property type="entry name" value="WH-like_DNA-bd_sf"/>
</dbReference>
<reference evidence="7 8" key="1">
    <citation type="submission" date="2020-10" db="EMBL/GenBank/DDBJ databases">
        <authorList>
            <person name="Castelo-Branco R."/>
            <person name="Eusebio N."/>
            <person name="Adriana R."/>
            <person name="Vieira A."/>
            <person name="Brugerolle De Fraissinette N."/>
            <person name="Rezende De Castro R."/>
            <person name="Schneider M.P."/>
            <person name="Vasconcelos V."/>
            <person name="Leao P.N."/>
        </authorList>
    </citation>
    <scope>NUCLEOTIDE SEQUENCE [LARGE SCALE GENOMIC DNA]</scope>
    <source>
        <strain evidence="7 8">LEGE 00031</strain>
    </source>
</reference>
<dbReference type="InterPro" id="IPR021153">
    <property type="entry name" value="HrcA_C"/>
</dbReference>
<dbReference type="Gene3D" id="3.30.450.40">
    <property type="match status" value="1"/>
</dbReference>
<evidence type="ECO:0000256" key="5">
    <source>
        <dbReference type="HAMAP-Rule" id="MF_00081"/>
    </source>
</evidence>
<protein>
    <recommendedName>
        <fullName evidence="5">Heat-inducible transcription repressor HrcA</fullName>
    </recommendedName>
</protein>
<evidence type="ECO:0000256" key="1">
    <source>
        <dbReference type="ARBA" id="ARBA00022491"/>
    </source>
</evidence>
<evidence type="ECO:0000256" key="2">
    <source>
        <dbReference type="ARBA" id="ARBA00023015"/>
    </source>
</evidence>
<dbReference type="EMBL" id="JADEVV010000028">
    <property type="protein sequence ID" value="MBE9254355.1"/>
    <property type="molecule type" value="Genomic_DNA"/>
</dbReference>
<dbReference type="Pfam" id="PF01628">
    <property type="entry name" value="HrcA"/>
    <property type="match status" value="1"/>
</dbReference>
<dbReference type="InterPro" id="IPR029016">
    <property type="entry name" value="GAF-like_dom_sf"/>
</dbReference>
<keyword evidence="3 5" id="KW-0346">Stress response</keyword>
<name>A0ABR9VSN1_9SYNC</name>
<dbReference type="NCBIfam" id="TIGR00331">
    <property type="entry name" value="hrcA"/>
    <property type="match status" value="1"/>
</dbReference>
<keyword evidence="8" id="KW-1185">Reference proteome</keyword>
<dbReference type="InterPro" id="IPR023120">
    <property type="entry name" value="WHTH_transcript_rep_HrcA_IDD"/>
</dbReference>
<dbReference type="PIRSF" id="PIRSF005485">
    <property type="entry name" value="HrcA"/>
    <property type="match status" value="1"/>
</dbReference>
<proteinExistence type="inferred from homology"/>
<feature type="domain" description="Heat-inducible transcription repressor HrcA C-terminal" evidence="6">
    <location>
        <begin position="110"/>
        <end position="361"/>
    </location>
</feature>
<keyword evidence="4 5" id="KW-0804">Transcription</keyword>
<dbReference type="InterPro" id="IPR036390">
    <property type="entry name" value="WH_DNA-bd_sf"/>
</dbReference>
<dbReference type="Proteomes" id="UP000658720">
    <property type="component" value="Unassembled WGS sequence"/>
</dbReference>
<evidence type="ECO:0000256" key="4">
    <source>
        <dbReference type="ARBA" id="ARBA00023163"/>
    </source>
</evidence>
<dbReference type="SUPFAM" id="SSF55781">
    <property type="entry name" value="GAF domain-like"/>
    <property type="match status" value="1"/>
</dbReference>
<dbReference type="RefSeq" id="WP_194019972.1">
    <property type="nucleotide sequence ID" value="NZ_JADEVV010000028.1"/>
</dbReference>
<evidence type="ECO:0000313" key="7">
    <source>
        <dbReference type="EMBL" id="MBE9254355.1"/>
    </source>
</evidence>
<evidence type="ECO:0000313" key="8">
    <source>
        <dbReference type="Proteomes" id="UP000658720"/>
    </source>
</evidence>
<accession>A0ABR9VSN1</accession>
<dbReference type="PANTHER" id="PTHR34824:SF1">
    <property type="entry name" value="HEAT-INDUCIBLE TRANSCRIPTION REPRESSOR HRCA"/>
    <property type="match status" value="1"/>
</dbReference>
<comment type="caution">
    <text evidence="7">The sequence shown here is derived from an EMBL/GenBank/DDBJ whole genome shotgun (WGS) entry which is preliminary data.</text>
</comment>
<dbReference type="Gene3D" id="3.30.390.60">
    <property type="entry name" value="Heat-inducible transcription repressor hrca homolog, domain 3"/>
    <property type="match status" value="1"/>
</dbReference>
<organism evidence="7 8">
    <name type="scientific">Synechocystis salina LEGE 00031</name>
    <dbReference type="NCBI Taxonomy" id="1828736"/>
    <lineage>
        <taxon>Bacteria</taxon>
        <taxon>Bacillati</taxon>
        <taxon>Cyanobacteriota</taxon>
        <taxon>Cyanophyceae</taxon>
        <taxon>Synechococcales</taxon>
        <taxon>Merismopediaceae</taxon>
        <taxon>Synechocystis</taxon>
    </lineage>
</organism>
<keyword evidence="1 5" id="KW-0678">Repressor</keyword>
<dbReference type="SUPFAM" id="SSF46785">
    <property type="entry name" value="Winged helix' DNA-binding domain"/>
    <property type="match status" value="1"/>
</dbReference>
<gene>
    <name evidence="5 7" type="primary">hrcA</name>
    <name evidence="7" type="ORF">IQ217_10975</name>
</gene>